<evidence type="ECO:0000259" key="8">
    <source>
        <dbReference type="PROSITE" id="PS50217"/>
    </source>
</evidence>
<dbReference type="SMART" id="SM00338">
    <property type="entry name" value="BRLZ"/>
    <property type="match status" value="1"/>
</dbReference>
<evidence type="ECO:0000256" key="6">
    <source>
        <dbReference type="ARBA" id="ARBA00023242"/>
    </source>
</evidence>
<feature type="domain" description="BZIP" evidence="8">
    <location>
        <begin position="19"/>
        <end position="61"/>
    </location>
</feature>
<dbReference type="GO" id="GO:0006351">
    <property type="term" value="P:DNA-templated transcription"/>
    <property type="evidence" value="ECO:0007669"/>
    <property type="project" value="InterPro"/>
</dbReference>
<name>A0A0K9NTY0_ZOSMR</name>
<dbReference type="PROSITE" id="PS00036">
    <property type="entry name" value="BZIP_BASIC"/>
    <property type="match status" value="1"/>
</dbReference>
<feature type="domain" description="DOG1" evidence="9">
    <location>
        <begin position="84"/>
        <end position="298"/>
    </location>
</feature>
<evidence type="ECO:0000256" key="5">
    <source>
        <dbReference type="ARBA" id="ARBA00023163"/>
    </source>
</evidence>
<dbReference type="Proteomes" id="UP000036987">
    <property type="component" value="Unassembled WGS sequence"/>
</dbReference>
<dbReference type="AlphaFoldDB" id="A0A0K9NTY0"/>
<dbReference type="STRING" id="29655.A0A0K9NTY0"/>
<evidence type="ECO:0000256" key="4">
    <source>
        <dbReference type="ARBA" id="ARBA00023125"/>
    </source>
</evidence>
<keyword evidence="7" id="KW-0175">Coiled coil</keyword>
<dbReference type="InterPro" id="IPR004827">
    <property type="entry name" value="bZIP"/>
</dbReference>
<dbReference type="GO" id="GO:0005634">
    <property type="term" value="C:nucleus"/>
    <property type="evidence" value="ECO:0007669"/>
    <property type="project" value="UniProtKB-SubCell"/>
</dbReference>
<accession>A0A0K9NTY0</accession>
<keyword evidence="6" id="KW-0539">Nucleus</keyword>
<evidence type="ECO:0000256" key="3">
    <source>
        <dbReference type="ARBA" id="ARBA00023015"/>
    </source>
</evidence>
<dbReference type="EMBL" id="LFYR01001623">
    <property type="protein sequence ID" value="KMZ60224.1"/>
    <property type="molecule type" value="Genomic_DNA"/>
</dbReference>
<evidence type="ECO:0000256" key="1">
    <source>
        <dbReference type="ARBA" id="ARBA00004123"/>
    </source>
</evidence>
<comment type="caution">
    <text evidence="10">The sequence shown here is derived from an EMBL/GenBank/DDBJ whole genome shotgun (WGS) entry which is preliminary data.</text>
</comment>
<keyword evidence="5" id="KW-0804">Transcription</keyword>
<dbReference type="PROSITE" id="PS51806">
    <property type="entry name" value="DOG1"/>
    <property type="match status" value="1"/>
</dbReference>
<evidence type="ECO:0000313" key="10">
    <source>
        <dbReference type="EMBL" id="KMZ60224.1"/>
    </source>
</evidence>
<comment type="similarity">
    <text evidence="2">Belongs to the bZIP family.</text>
</comment>
<sequence>MCFPLIQQHQEEAPEKTLDPKTLKRLAQNREAAKKSRLRKKEHMQQLESSKIKLAQLEQDLLIAQSQGIFSHGTGPGGNLSSGASKFDMEYARWLDNGHKRMSELRGALQRQLLDSDLRVIVDEWHTHYDEIFPLKSVVAKSDVFHLITGVWTNPAERFFLWMGGFRPSEMLKILIPYLDPLTEQQLGDICNLQQSSQQTEEMLSKRLDQLHQSLATTVVGESLSYKEFDRDYMDLMSVAVEKLTDIEQFVIQADMLRQQMLHQMRRILTIRQAARCFLAIGEYHSRLRTVSTLWSSRPRE</sequence>
<dbReference type="Pfam" id="PF07716">
    <property type="entry name" value="bZIP_2"/>
    <property type="match status" value="1"/>
</dbReference>
<dbReference type="PANTHER" id="PTHR45693">
    <property type="entry name" value="TRANSCRIPTION FACTOR TGA9"/>
    <property type="match status" value="1"/>
</dbReference>
<dbReference type="Gene3D" id="1.20.5.170">
    <property type="match status" value="1"/>
</dbReference>
<comment type="subcellular location">
    <subcellularLocation>
        <location evidence="1">Nucleus</location>
    </subcellularLocation>
</comment>
<dbReference type="OMA" id="DAYIAHY"/>
<dbReference type="Pfam" id="PF14144">
    <property type="entry name" value="DOG1"/>
    <property type="match status" value="1"/>
</dbReference>
<dbReference type="GO" id="GO:0003700">
    <property type="term" value="F:DNA-binding transcription factor activity"/>
    <property type="evidence" value="ECO:0007669"/>
    <property type="project" value="InterPro"/>
</dbReference>
<gene>
    <name evidence="10" type="ORF">ZOSMA_5G00890</name>
</gene>
<keyword evidence="4" id="KW-0238">DNA-binding</keyword>
<evidence type="ECO:0000256" key="2">
    <source>
        <dbReference type="ARBA" id="ARBA00007163"/>
    </source>
</evidence>
<keyword evidence="11" id="KW-1185">Reference proteome</keyword>
<dbReference type="FunFam" id="1.20.5.170:FF:000019">
    <property type="entry name" value="BZIP family transcription factor"/>
    <property type="match status" value="1"/>
</dbReference>
<dbReference type="PANTHER" id="PTHR45693:SF9">
    <property type="entry name" value="TRANSCRIPTION FACTOR TGA9"/>
    <property type="match status" value="1"/>
</dbReference>
<dbReference type="InterPro" id="IPR046347">
    <property type="entry name" value="bZIP_sf"/>
</dbReference>
<organism evidence="10 11">
    <name type="scientific">Zostera marina</name>
    <name type="common">Eelgrass</name>
    <dbReference type="NCBI Taxonomy" id="29655"/>
    <lineage>
        <taxon>Eukaryota</taxon>
        <taxon>Viridiplantae</taxon>
        <taxon>Streptophyta</taxon>
        <taxon>Embryophyta</taxon>
        <taxon>Tracheophyta</taxon>
        <taxon>Spermatophyta</taxon>
        <taxon>Magnoliopsida</taxon>
        <taxon>Liliopsida</taxon>
        <taxon>Zosteraceae</taxon>
        <taxon>Zostera</taxon>
    </lineage>
</organism>
<evidence type="ECO:0000256" key="7">
    <source>
        <dbReference type="SAM" id="Coils"/>
    </source>
</evidence>
<dbReference type="InterPro" id="IPR025422">
    <property type="entry name" value="TGA_domain"/>
</dbReference>
<reference evidence="11" key="1">
    <citation type="journal article" date="2016" name="Nature">
        <title>The genome of the seagrass Zostera marina reveals angiosperm adaptation to the sea.</title>
        <authorList>
            <person name="Olsen J.L."/>
            <person name="Rouze P."/>
            <person name="Verhelst B."/>
            <person name="Lin Y.-C."/>
            <person name="Bayer T."/>
            <person name="Collen J."/>
            <person name="Dattolo E."/>
            <person name="De Paoli E."/>
            <person name="Dittami S."/>
            <person name="Maumus F."/>
            <person name="Michel G."/>
            <person name="Kersting A."/>
            <person name="Lauritano C."/>
            <person name="Lohaus R."/>
            <person name="Toepel M."/>
            <person name="Tonon T."/>
            <person name="Vanneste K."/>
            <person name="Amirebrahimi M."/>
            <person name="Brakel J."/>
            <person name="Bostroem C."/>
            <person name="Chovatia M."/>
            <person name="Grimwood J."/>
            <person name="Jenkins J.W."/>
            <person name="Jueterbock A."/>
            <person name="Mraz A."/>
            <person name="Stam W.T."/>
            <person name="Tice H."/>
            <person name="Bornberg-Bauer E."/>
            <person name="Green P.J."/>
            <person name="Pearson G.A."/>
            <person name="Procaccini G."/>
            <person name="Duarte C.M."/>
            <person name="Schmutz J."/>
            <person name="Reusch T.B.H."/>
            <person name="Van de Peer Y."/>
        </authorList>
    </citation>
    <scope>NUCLEOTIDE SEQUENCE [LARGE SCALE GENOMIC DNA]</scope>
    <source>
        <strain evidence="11">cv. Finnish</strain>
    </source>
</reference>
<evidence type="ECO:0000313" key="11">
    <source>
        <dbReference type="Proteomes" id="UP000036987"/>
    </source>
</evidence>
<dbReference type="SUPFAM" id="SSF57959">
    <property type="entry name" value="Leucine zipper domain"/>
    <property type="match status" value="1"/>
</dbReference>
<proteinExistence type="inferred from homology"/>
<protein>
    <submittedName>
        <fullName evidence="10">Putative Transcription factor</fullName>
    </submittedName>
</protein>
<dbReference type="PROSITE" id="PS50217">
    <property type="entry name" value="BZIP"/>
    <property type="match status" value="1"/>
</dbReference>
<feature type="coiled-coil region" evidence="7">
    <location>
        <begin position="40"/>
        <end position="67"/>
    </location>
</feature>
<evidence type="ECO:0000259" key="9">
    <source>
        <dbReference type="PROSITE" id="PS51806"/>
    </source>
</evidence>
<dbReference type="GO" id="GO:0043565">
    <property type="term" value="F:sequence-specific DNA binding"/>
    <property type="evidence" value="ECO:0007669"/>
    <property type="project" value="InterPro"/>
</dbReference>
<keyword evidence="3" id="KW-0805">Transcription regulation</keyword>
<dbReference type="OrthoDB" id="2015618at2759"/>